<reference evidence="2" key="1">
    <citation type="journal article" date="2019" name="Int. J. Syst. Evol. Microbiol.">
        <title>The Global Catalogue of Microorganisms (GCM) 10K type strain sequencing project: providing services to taxonomists for standard genome sequencing and annotation.</title>
        <authorList>
            <consortium name="The Broad Institute Genomics Platform"/>
            <consortium name="The Broad Institute Genome Sequencing Center for Infectious Disease"/>
            <person name="Wu L."/>
            <person name="Ma J."/>
        </authorList>
    </citation>
    <scope>NUCLEOTIDE SEQUENCE [LARGE SCALE GENOMIC DNA]</scope>
    <source>
        <strain evidence="2">JCM 18050</strain>
    </source>
</reference>
<dbReference type="RefSeq" id="WP_425571899.1">
    <property type="nucleotide sequence ID" value="NZ_BAABHY010000002.1"/>
</dbReference>
<organism evidence="1 2">
    <name type="scientific">Orbus sasakiae</name>
    <dbReference type="NCBI Taxonomy" id="1078475"/>
    <lineage>
        <taxon>Bacteria</taxon>
        <taxon>Pseudomonadati</taxon>
        <taxon>Pseudomonadota</taxon>
        <taxon>Gammaproteobacteria</taxon>
        <taxon>Orbales</taxon>
        <taxon>Orbaceae</taxon>
        <taxon>Orbus</taxon>
    </lineage>
</organism>
<sequence length="64" mass="7054">MAVIEKKNQQTTSVLTQADLSKNQMTEIANSAWGINSGNNINTLFLQDSKGQITRYARPTRGAK</sequence>
<evidence type="ECO:0000313" key="1">
    <source>
        <dbReference type="EMBL" id="GAA5111359.1"/>
    </source>
</evidence>
<comment type="caution">
    <text evidence="1">The sequence shown here is derived from an EMBL/GenBank/DDBJ whole genome shotgun (WGS) entry which is preliminary data.</text>
</comment>
<proteinExistence type="predicted"/>
<protein>
    <submittedName>
        <fullName evidence="1">Uncharacterized protein</fullName>
    </submittedName>
</protein>
<dbReference type="Proteomes" id="UP001500171">
    <property type="component" value="Unassembled WGS sequence"/>
</dbReference>
<evidence type="ECO:0000313" key="2">
    <source>
        <dbReference type="Proteomes" id="UP001500171"/>
    </source>
</evidence>
<gene>
    <name evidence="1" type="ORF">GCM10023211_16750</name>
</gene>
<keyword evidence="2" id="KW-1185">Reference proteome</keyword>
<name>A0ABP9N7H9_9GAMM</name>
<accession>A0ABP9N7H9</accession>
<dbReference type="EMBL" id="BAABHY010000002">
    <property type="protein sequence ID" value="GAA5111359.1"/>
    <property type="molecule type" value="Genomic_DNA"/>
</dbReference>